<dbReference type="PANTHER" id="PTHR32182">
    <property type="entry name" value="DNA REPLICATION AND REPAIR PROTEIN RECF"/>
    <property type="match status" value="1"/>
</dbReference>
<name>A0ABY6QI31_9PSED</name>
<dbReference type="Gene3D" id="3.40.50.150">
    <property type="entry name" value="Vaccinia Virus protein VP39"/>
    <property type="match status" value="1"/>
</dbReference>
<dbReference type="PANTHER" id="PTHR32182:SF25">
    <property type="entry name" value="SLR1056 PROTEIN"/>
    <property type="match status" value="1"/>
</dbReference>
<dbReference type="Proteomes" id="UP001164116">
    <property type="component" value="Chromosome"/>
</dbReference>
<evidence type="ECO:0000313" key="3">
    <source>
        <dbReference type="Proteomes" id="UP001164116"/>
    </source>
</evidence>
<dbReference type="Pfam" id="PF13489">
    <property type="entry name" value="Methyltransf_23"/>
    <property type="match status" value="1"/>
</dbReference>
<feature type="domain" description="ATPase AAA-type core" evidence="1">
    <location>
        <begin position="185"/>
        <end position="260"/>
    </location>
</feature>
<dbReference type="RefSeq" id="WP_266246636.1">
    <property type="nucleotide sequence ID" value="NZ_CP112866.1"/>
</dbReference>
<dbReference type="Gene3D" id="3.40.50.300">
    <property type="entry name" value="P-loop containing nucleotide triphosphate hydrolases"/>
    <property type="match status" value="1"/>
</dbReference>
<protein>
    <submittedName>
        <fullName evidence="2">AAA family ATPase</fullName>
    </submittedName>
</protein>
<evidence type="ECO:0000259" key="1">
    <source>
        <dbReference type="Pfam" id="PF13304"/>
    </source>
</evidence>
<gene>
    <name evidence="2" type="ORF">OSC50_03820</name>
</gene>
<dbReference type="SUPFAM" id="SSF53335">
    <property type="entry name" value="S-adenosyl-L-methionine-dependent methyltransferases"/>
    <property type="match status" value="1"/>
</dbReference>
<accession>A0ABY6QI31</accession>
<dbReference type="InterPro" id="IPR027417">
    <property type="entry name" value="P-loop_NTPase"/>
</dbReference>
<proteinExistence type="predicted"/>
<keyword evidence="3" id="KW-1185">Reference proteome</keyword>
<dbReference type="SUPFAM" id="SSF52540">
    <property type="entry name" value="P-loop containing nucleoside triphosphate hydrolases"/>
    <property type="match status" value="1"/>
</dbReference>
<sequence length="591" mass="65448">MALAGKNGSGKSRLLAAVDAVINMRWRARSGVDKLISEKNNYDRSIEGNPDGSSTKVWREHSDTLRLAILATNEWISTAGNDFFNSLYFVPKQLNLTGPRKEMRGEVENRADAAMSWGASDYHDLSLFYLHHVLEKWFAVTHSSHSFDLEARAEVEASYCRLQALIQRMLGERLERNFSGDPMLFGKPIADARLSDGQKVLLQLCVALHAQGKNLDNTVLLLDEPENHLHPSAVIEIVKALHDATTTSQIFIATHSVPLLAYMTSIDPMCLWYVSNGGVEHAGRRPEIVLDSLLGGEEGVAQLNAFSGLPAVLAAVNYATESLYPPTVIAASGPDPQVSQIQSILLRARNEKSLLRVLDFGAGKGRLLEGLATSMHEDGVKVSDVIDYHAYEPFPDDRAICEGVLATYYPDSQNRYFSTPDQLFEKKDEGSFALVVLRNVFHEIPPELWIETIGRYGVVSRALSDNGFVLIVEDQRIPVGEKAHKNGFLVLDSAHLKALFDIREVDVANALFVSHDARADGRLKAHLVGKSLLSRITGKSVNKAIGLLRETSRREIRSLREKVPSYANGQLNGFWTQQFANASLYLSSEQE</sequence>
<dbReference type="EMBL" id="CP112866">
    <property type="protein sequence ID" value="UZW19489.1"/>
    <property type="molecule type" value="Genomic_DNA"/>
</dbReference>
<reference evidence="2" key="1">
    <citation type="submission" date="2022-11" db="EMBL/GenBank/DDBJ databases">
        <title>Taxonomic description of a new Pseudomonas species.</title>
        <authorList>
            <person name="Tambong J.T."/>
        </authorList>
    </citation>
    <scope>NUCLEOTIDE SEQUENCE</scope>
    <source>
        <strain evidence="2">S1Bt42</strain>
    </source>
</reference>
<dbReference type="InterPro" id="IPR029063">
    <property type="entry name" value="SAM-dependent_MTases_sf"/>
</dbReference>
<evidence type="ECO:0000313" key="2">
    <source>
        <dbReference type="EMBL" id="UZW19489.1"/>
    </source>
</evidence>
<dbReference type="Pfam" id="PF13304">
    <property type="entry name" value="AAA_21"/>
    <property type="match status" value="1"/>
</dbReference>
<dbReference type="InterPro" id="IPR003959">
    <property type="entry name" value="ATPase_AAA_core"/>
</dbReference>
<organism evidence="2 3">
    <name type="scientific">Pseudomonas quebecensis</name>
    <dbReference type="NCBI Taxonomy" id="2995174"/>
    <lineage>
        <taxon>Bacteria</taxon>
        <taxon>Pseudomonadati</taxon>
        <taxon>Pseudomonadota</taxon>
        <taxon>Gammaproteobacteria</taxon>
        <taxon>Pseudomonadales</taxon>
        <taxon>Pseudomonadaceae</taxon>
        <taxon>Pseudomonas</taxon>
    </lineage>
</organism>
<dbReference type="CDD" id="cd00267">
    <property type="entry name" value="ABC_ATPase"/>
    <property type="match status" value="1"/>
</dbReference>